<proteinExistence type="predicted"/>
<dbReference type="EMBL" id="CAXHTA020000016">
    <property type="protein sequence ID" value="CAL5226851.1"/>
    <property type="molecule type" value="Genomic_DNA"/>
</dbReference>
<protein>
    <submittedName>
        <fullName evidence="1">G9717 protein</fullName>
    </submittedName>
</protein>
<organism evidence="1 2">
    <name type="scientific">Coccomyxa viridis</name>
    <dbReference type="NCBI Taxonomy" id="1274662"/>
    <lineage>
        <taxon>Eukaryota</taxon>
        <taxon>Viridiplantae</taxon>
        <taxon>Chlorophyta</taxon>
        <taxon>core chlorophytes</taxon>
        <taxon>Trebouxiophyceae</taxon>
        <taxon>Trebouxiophyceae incertae sedis</taxon>
        <taxon>Coccomyxaceae</taxon>
        <taxon>Coccomyxa</taxon>
    </lineage>
</organism>
<reference evidence="1 2" key="1">
    <citation type="submission" date="2024-06" db="EMBL/GenBank/DDBJ databases">
        <authorList>
            <person name="Kraege A."/>
            <person name="Thomma B."/>
        </authorList>
    </citation>
    <scope>NUCLEOTIDE SEQUENCE [LARGE SCALE GENOMIC DNA]</scope>
</reference>
<dbReference type="Proteomes" id="UP001497392">
    <property type="component" value="Unassembled WGS sequence"/>
</dbReference>
<comment type="caution">
    <text evidence="1">The sequence shown here is derived from an EMBL/GenBank/DDBJ whole genome shotgun (WGS) entry which is preliminary data.</text>
</comment>
<keyword evidence="2" id="KW-1185">Reference proteome</keyword>
<name>A0ABP1G3G1_9CHLO</name>
<evidence type="ECO:0000313" key="1">
    <source>
        <dbReference type="EMBL" id="CAL5226851.1"/>
    </source>
</evidence>
<evidence type="ECO:0000313" key="2">
    <source>
        <dbReference type="Proteomes" id="UP001497392"/>
    </source>
</evidence>
<gene>
    <name evidence="1" type="primary">g9717</name>
    <name evidence="1" type="ORF">VP750_LOCUS8757</name>
</gene>
<sequence length="296" mass="34182">MDLVETCHVWWIPSFKGVQRVRLFTSMDLIDTPNGKKILRQYDHTLLAETILYEQFPWLGKIATKHVLPTVGKGTSALGMWLFKHFSDKEVVPKLERPLLTDPENAIPRAIEVVFGSSPSRRYALVHNAFTPDAFYYNTWMTVVGPDQIFGVLNFWAMVNSKIEMKILRVVPCGDKILVDSEQRFSPWWWPSALLSPLGWQHHVIMNTVEHPSGGKLISRVENHIIWLEPFLKYNMGPLSWLYERMRPINGKLFGIAGRTIYHVMEWWNTNEVAERVAQAIPNGISNKLDGLTKHY</sequence>
<accession>A0ABP1G3G1</accession>